<reference evidence="2" key="1">
    <citation type="submission" date="2013-12" db="EMBL/GenBank/DDBJ databases">
        <title>The Genome Sequence of Aphanomyces invadans NJM9701.</title>
        <authorList>
            <consortium name="The Broad Institute Genomics Platform"/>
            <person name="Russ C."/>
            <person name="Tyler B."/>
            <person name="van West P."/>
            <person name="Dieguez-Uribeondo J."/>
            <person name="Young S.K."/>
            <person name="Zeng Q."/>
            <person name="Gargeya S."/>
            <person name="Fitzgerald M."/>
            <person name="Abouelleil A."/>
            <person name="Alvarado L."/>
            <person name="Chapman S.B."/>
            <person name="Gainer-Dewar J."/>
            <person name="Goldberg J."/>
            <person name="Griggs A."/>
            <person name="Gujja S."/>
            <person name="Hansen M."/>
            <person name="Howarth C."/>
            <person name="Imamovic A."/>
            <person name="Ireland A."/>
            <person name="Larimer J."/>
            <person name="McCowan C."/>
            <person name="Murphy C."/>
            <person name="Pearson M."/>
            <person name="Poon T.W."/>
            <person name="Priest M."/>
            <person name="Roberts A."/>
            <person name="Saif S."/>
            <person name="Shea T."/>
            <person name="Sykes S."/>
            <person name="Wortman J."/>
            <person name="Nusbaum C."/>
            <person name="Birren B."/>
        </authorList>
    </citation>
    <scope>NUCLEOTIDE SEQUENCE [LARGE SCALE GENOMIC DNA]</scope>
    <source>
        <strain evidence="2">NJM9701</strain>
    </source>
</reference>
<feature type="transmembrane region" description="Helical" evidence="1">
    <location>
        <begin position="32"/>
        <end position="50"/>
    </location>
</feature>
<protein>
    <submittedName>
        <fullName evidence="2">Uncharacterized protein</fullName>
    </submittedName>
</protein>
<sequence>MLTDTPMVDILALRYPAKVSVMLWNVGTALDLYRFVVLGASGVVKAKITWMQLRRDAQKILFAQSTH</sequence>
<proteinExistence type="predicted"/>
<evidence type="ECO:0000256" key="1">
    <source>
        <dbReference type="SAM" id="Phobius"/>
    </source>
</evidence>
<organism evidence="2">
    <name type="scientific">Aphanomyces invadans</name>
    <dbReference type="NCBI Taxonomy" id="157072"/>
    <lineage>
        <taxon>Eukaryota</taxon>
        <taxon>Sar</taxon>
        <taxon>Stramenopiles</taxon>
        <taxon>Oomycota</taxon>
        <taxon>Saprolegniomycetes</taxon>
        <taxon>Saprolegniales</taxon>
        <taxon>Verrucalvaceae</taxon>
        <taxon>Aphanomyces</taxon>
    </lineage>
</organism>
<keyword evidence="1" id="KW-1133">Transmembrane helix</keyword>
<evidence type="ECO:0000313" key="2">
    <source>
        <dbReference type="EMBL" id="ETW02501.1"/>
    </source>
</evidence>
<keyword evidence="1" id="KW-0472">Membrane</keyword>
<dbReference type="AlphaFoldDB" id="A0A024U7U9"/>
<gene>
    <name evidence="2" type="ORF">H310_06000</name>
</gene>
<dbReference type="RefSeq" id="XP_008869106.1">
    <property type="nucleotide sequence ID" value="XM_008870884.1"/>
</dbReference>
<keyword evidence="1" id="KW-0812">Transmembrane</keyword>
<accession>A0A024U7U9</accession>
<dbReference type="GeneID" id="20083050"/>
<dbReference type="VEuPathDB" id="FungiDB:H310_06000"/>
<name>A0A024U7U9_9STRA</name>
<dbReference type="EMBL" id="KI913961">
    <property type="protein sequence ID" value="ETW02501.1"/>
    <property type="molecule type" value="Genomic_DNA"/>
</dbReference>